<dbReference type="EMBL" id="CP002454">
    <property type="protein sequence ID" value="ADV68900.1"/>
    <property type="molecule type" value="Genomic_DNA"/>
</dbReference>
<dbReference type="HOGENOM" id="CLU_1249669_0_0_0"/>
<dbReference type="RefSeq" id="WP_013558403.1">
    <property type="nucleotide sequence ID" value="NC_014958.1"/>
</dbReference>
<dbReference type="KEGG" id="dmr:Deima_3273"/>
<sequence length="240" mass="26298">MTAAPAYPQALEQLYGTFAAYARPTHIDACPCCADERDLRPISTKALRALTPEDLRAYASSALFTVGGAADFKFLLPRLYDLAAQDAFDCAGTDPESLFGRVRHLPADSGLTPGEQRAVNTFLQAWWMRTLETPGAWPDTATVLVSALNAGQSLRPLLDAWLLQTSPTAAAHLAQFIKDHAQQIALGRSFNAYLKDRTILPDLHRWLSAESVALFLEQAFFKASEEDAQDISDALLFLGR</sequence>
<accession>E8U4N5</accession>
<name>E8U4N5_DEIML</name>
<organism evidence="1 2">
    <name type="scientific">Deinococcus maricopensis (strain DSM 21211 / LMG 22137 / NRRL B-23946 / LB-34)</name>
    <dbReference type="NCBI Taxonomy" id="709986"/>
    <lineage>
        <taxon>Bacteria</taxon>
        <taxon>Thermotogati</taxon>
        <taxon>Deinococcota</taxon>
        <taxon>Deinococci</taxon>
        <taxon>Deinococcales</taxon>
        <taxon>Deinococcaceae</taxon>
        <taxon>Deinococcus</taxon>
    </lineage>
</organism>
<dbReference type="OrthoDB" id="4535590at2"/>
<dbReference type="eggNOG" id="ENOG5032WYG">
    <property type="taxonomic scope" value="Bacteria"/>
</dbReference>
<protein>
    <submittedName>
        <fullName evidence="1">Uncharacterized protein</fullName>
    </submittedName>
</protein>
<reference evidence="2" key="2">
    <citation type="submission" date="2011-01" db="EMBL/GenBank/DDBJ databases">
        <title>The complete genome of Deinococcus maricopensis DSM 21211.</title>
        <authorList>
            <consortium name="US DOE Joint Genome Institute (JGI-PGF)"/>
            <person name="Lucas S."/>
            <person name="Copeland A."/>
            <person name="Lapidus A."/>
            <person name="Goodwin L."/>
            <person name="Pitluck S."/>
            <person name="Kyrpides N."/>
            <person name="Mavromatis K."/>
            <person name="Pagani I."/>
            <person name="Ivanova N."/>
            <person name="Ovchinnikova G."/>
            <person name="Zeytun A."/>
            <person name="Detter J.C."/>
            <person name="Han C."/>
            <person name="Land M."/>
            <person name="Hauser L."/>
            <person name="Markowitz V."/>
            <person name="Cheng J.-F."/>
            <person name="Hugenholtz P."/>
            <person name="Woyke T."/>
            <person name="Wu D."/>
            <person name="Pukall R."/>
            <person name="Gehrich-Schroeter G."/>
            <person name="Brambilla E."/>
            <person name="Klenk H.-P."/>
            <person name="Eisen J.A."/>
        </authorList>
    </citation>
    <scope>NUCLEOTIDE SEQUENCE [LARGE SCALE GENOMIC DNA]</scope>
    <source>
        <strain evidence="2">DSM 21211 / LMG 22137 / NRRL B-23946 / LB-34</strain>
    </source>
</reference>
<keyword evidence="2" id="KW-1185">Reference proteome</keyword>
<dbReference type="AlphaFoldDB" id="E8U4N5"/>
<gene>
    <name evidence="1" type="ordered locus">Deima_3273</name>
</gene>
<evidence type="ECO:0000313" key="2">
    <source>
        <dbReference type="Proteomes" id="UP000008635"/>
    </source>
</evidence>
<dbReference type="Proteomes" id="UP000008635">
    <property type="component" value="Chromosome"/>
</dbReference>
<reference evidence="1 2" key="1">
    <citation type="journal article" date="2011" name="Stand. Genomic Sci.">
        <title>Complete genome sequence of Deinococcus maricopensis type strain (LB-34).</title>
        <authorList>
            <person name="Pukall R."/>
            <person name="Zeytun A."/>
            <person name="Lucas S."/>
            <person name="Lapidus A."/>
            <person name="Hammon N."/>
            <person name="Deshpande S."/>
            <person name="Nolan M."/>
            <person name="Cheng J.F."/>
            <person name="Pitluck S."/>
            <person name="Liolios K."/>
            <person name="Pagani I."/>
            <person name="Mikhailova N."/>
            <person name="Ivanova N."/>
            <person name="Mavromatis K."/>
            <person name="Pati A."/>
            <person name="Tapia R."/>
            <person name="Han C."/>
            <person name="Goodwin L."/>
            <person name="Chen A."/>
            <person name="Palaniappan K."/>
            <person name="Land M."/>
            <person name="Hauser L."/>
            <person name="Chang Y.J."/>
            <person name="Jeffries C.D."/>
            <person name="Brambilla E.M."/>
            <person name="Rohde M."/>
            <person name="Goker M."/>
            <person name="Detter J.C."/>
            <person name="Woyke T."/>
            <person name="Bristow J."/>
            <person name="Eisen J.A."/>
            <person name="Markowitz V."/>
            <person name="Hugenholtz P."/>
            <person name="Kyrpides N.C."/>
            <person name="Klenk H.P."/>
        </authorList>
    </citation>
    <scope>NUCLEOTIDE SEQUENCE [LARGE SCALE GENOMIC DNA]</scope>
    <source>
        <strain evidence="2">DSM 21211 / LMG 22137 / NRRL B-23946 / LB-34</strain>
    </source>
</reference>
<proteinExistence type="predicted"/>
<evidence type="ECO:0000313" key="1">
    <source>
        <dbReference type="EMBL" id="ADV68900.1"/>
    </source>
</evidence>
<dbReference type="STRING" id="709986.Deima_3273"/>